<accession>A0A8J5WXN5</accession>
<protein>
    <submittedName>
        <fullName evidence="1">Uncharacterized protein</fullName>
    </submittedName>
</protein>
<keyword evidence="2" id="KW-1185">Reference proteome</keyword>
<reference evidence="1" key="1">
    <citation type="journal article" date="2021" name="bioRxiv">
        <title>Whole Genome Assembly and Annotation of Northern Wild Rice, Zizania palustris L., Supports a Whole Genome Duplication in the Zizania Genus.</title>
        <authorList>
            <person name="Haas M."/>
            <person name="Kono T."/>
            <person name="Macchietto M."/>
            <person name="Millas R."/>
            <person name="McGilp L."/>
            <person name="Shao M."/>
            <person name="Duquette J."/>
            <person name="Hirsch C.N."/>
            <person name="Kimball J."/>
        </authorList>
    </citation>
    <scope>NUCLEOTIDE SEQUENCE</scope>
    <source>
        <tissue evidence="1">Fresh leaf tissue</tissue>
    </source>
</reference>
<name>A0A8J5WXN5_ZIZPA</name>
<evidence type="ECO:0000313" key="1">
    <source>
        <dbReference type="EMBL" id="KAG8095343.1"/>
    </source>
</evidence>
<organism evidence="1 2">
    <name type="scientific">Zizania palustris</name>
    <name type="common">Northern wild rice</name>
    <dbReference type="NCBI Taxonomy" id="103762"/>
    <lineage>
        <taxon>Eukaryota</taxon>
        <taxon>Viridiplantae</taxon>
        <taxon>Streptophyta</taxon>
        <taxon>Embryophyta</taxon>
        <taxon>Tracheophyta</taxon>
        <taxon>Spermatophyta</taxon>
        <taxon>Magnoliopsida</taxon>
        <taxon>Liliopsida</taxon>
        <taxon>Poales</taxon>
        <taxon>Poaceae</taxon>
        <taxon>BOP clade</taxon>
        <taxon>Oryzoideae</taxon>
        <taxon>Oryzeae</taxon>
        <taxon>Zizaniinae</taxon>
        <taxon>Zizania</taxon>
    </lineage>
</organism>
<reference evidence="1" key="2">
    <citation type="submission" date="2021-02" db="EMBL/GenBank/DDBJ databases">
        <authorList>
            <person name="Kimball J.A."/>
            <person name="Haas M.W."/>
            <person name="Macchietto M."/>
            <person name="Kono T."/>
            <person name="Duquette J."/>
            <person name="Shao M."/>
        </authorList>
    </citation>
    <scope>NUCLEOTIDE SEQUENCE</scope>
    <source>
        <tissue evidence="1">Fresh leaf tissue</tissue>
    </source>
</reference>
<proteinExistence type="predicted"/>
<dbReference type="AlphaFoldDB" id="A0A8J5WXN5"/>
<gene>
    <name evidence="1" type="ORF">GUJ93_ZPchr0012g20660</name>
</gene>
<dbReference type="Proteomes" id="UP000729402">
    <property type="component" value="Unassembled WGS sequence"/>
</dbReference>
<sequence>MHCCIASPSHTLARHGATDHHGRHATFFLDSDGMDACPDNMEYDRWLVVVGSETRKALFRSEAVVERPVCMLVYDPLLYHGHDTWLTHGLCRPVRVLVHNSHLPSTLRMVHVIYKEVWAGREGLLVVDGNCVIKLWVAHKAGSLVFCSVAWDQGRQHIVTLSTSDLAIRLHKDGVTVLVVE</sequence>
<dbReference type="EMBL" id="JAAALK010000080">
    <property type="protein sequence ID" value="KAG8095343.1"/>
    <property type="molecule type" value="Genomic_DNA"/>
</dbReference>
<evidence type="ECO:0000313" key="2">
    <source>
        <dbReference type="Proteomes" id="UP000729402"/>
    </source>
</evidence>
<comment type="caution">
    <text evidence="1">The sequence shown here is derived from an EMBL/GenBank/DDBJ whole genome shotgun (WGS) entry which is preliminary data.</text>
</comment>